<accession>A0A3M7Q107</accession>
<dbReference type="EMBL" id="REGN01007952">
    <property type="protein sequence ID" value="RNA04809.1"/>
    <property type="molecule type" value="Genomic_DNA"/>
</dbReference>
<evidence type="ECO:0000256" key="1">
    <source>
        <dbReference type="SAM" id="Phobius"/>
    </source>
</evidence>
<keyword evidence="1" id="KW-0472">Membrane</keyword>
<dbReference type="Proteomes" id="UP000276133">
    <property type="component" value="Unassembled WGS sequence"/>
</dbReference>
<evidence type="ECO:0000313" key="3">
    <source>
        <dbReference type="Proteomes" id="UP000276133"/>
    </source>
</evidence>
<dbReference type="AlphaFoldDB" id="A0A3M7Q107"/>
<keyword evidence="1" id="KW-1133">Transmembrane helix</keyword>
<comment type="caution">
    <text evidence="2">The sequence shown here is derived from an EMBL/GenBank/DDBJ whole genome shotgun (WGS) entry which is preliminary data.</text>
</comment>
<reference evidence="2 3" key="1">
    <citation type="journal article" date="2018" name="Sci. Rep.">
        <title>Genomic signatures of local adaptation to the degree of environmental predictability in rotifers.</title>
        <authorList>
            <person name="Franch-Gras L."/>
            <person name="Hahn C."/>
            <person name="Garcia-Roger E.M."/>
            <person name="Carmona M.J."/>
            <person name="Serra M."/>
            <person name="Gomez A."/>
        </authorList>
    </citation>
    <scope>NUCLEOTIDE SEQUENCE [LARGE SCALE GENOMIC DNA]</scope>
    <source>
        <strain evidence="2">HYR1</strain>
    </source>
</reference>
<organism evidence="2 3">
    <name type="scientific">Brachionus plicatilis</name>
    <name type="common">Marine rotifer</name>
    <name type="synonym">Brachionus muelleri</name>
    <dbReference type="NCBI Taxonomy" id="10195"/>
    <lineage>
        <taxon>Eukaryota</taxon>
        <taxon>Metazoa</taxon>
        <taxon>Spiralia</taxon>
        <taxon>Gnathifera</taxon>
        <taxon>Rotifera</taxon>
        <taxon>Eurotatoria</taxon>
        <taxon>Monogononta</taxon>
        <taxon>Pseudotrocha</taxon>
        <taxon>Ploima</taxon>
        <taxon>Brachionidae</taxon>
        <taxon>Brachionus</taxon>
    </lineage>
</organism>
<keyword evidence="1" id="KW-0812">Transmembrane</keyword>
<evidence type="ECO:0000313" key="2">
    <source>
        <dbReference type="EMBL" id="RNA04809.1"/>
    </source>
</evidence>
<keyword evidence="3" id="KW-1185">Reference proteome</keyword>
<name>A0A3M7Q107_BRAPC</name>
<sequence length="168" mass="19904">MTHSEKEIADLLHHDDLKKSRKYLIYNLVIFSQILLLITSRNKFFCFNTIGFLENKLEMSFFLEQGLKFKSSGVKKKTIILTSRSRKSSNLFPRSEKKTIKHFKTLVQHKLISFLSNNRKVRYHFLYSTKKLFYNSNNDTINKTKIDFGVQLSIGFEISTIWAYYNNL</sequence>
<feature type="transmembrane region" description="Helical" evidence="1">
    <location>
        <begin position="23"/>
        <end position="40"/>
    </location>
</feature>
<gene>
    <name evidence="2" type="ORF">BpHYR1_043130</name>
</gene>
<protein>
    <submittedName>
        <fullName evidence="2">Uncharacterized protein</fullName>
    </submittedName>
</protein>
<proteinExistence type="predicted"/>